<dbReference type="Proteomes" id="UP001515480">
    <property type="component" value="Unassembled WGS sequence"/>
</dbReference>
<feature type="region of interest" description="Disordered" evidence="1">
    <location>
        <begin position="25"/>
        <end position="50"/>
    </location>
</feature>
<keyword evidence="5" id="KW-1185">Reference proteome</keyword>
<feature type="transmembrane region" description="Helical" evidence="2">
    <location>
        <begin position="68"/>
        <end position="92"/>
    </location>
</feature>
<keyword evidence="3" id="KW-0732">Signal</keyword>
<reference evidence="4 5" key="1">
    <citation type="journal article" date="2024" name="Science">
        <title>Giant polyketide synthase enzymes in the biosynthesis of giant marine polyether toxins.</title>
        <authorList>
            <person name="Fallon T.R."/>
            <person name="Shende V.V."/>
            <person name="Wierzbicki I.H."/>
            <person name="Pendleton A.L."/>
            <person name="Watervoot N.F."/>
            <person name="Auber R.P."/>
            <person name="Gonzalez D.J."/>
            <person name="Wisecaver J.H."/>
            <person name="Moore B.S."/>
        </authorList>
    </citation>
    <scope>NUCLEOTIDE SEQUENCE [LARGE SCALE GENOMIC DNA]</scope>
    <source>
        <strain evidence="4 5">12B1</strain>
    </source>
</reference>
<evidence type="ECO:0000256" key="3">
    <source>
        <dbReference type="SAM" id="SignalP"/>
    </source>
</evidence>
<sequence>MRPAASLLALAALVALPCPRAVRLPPATPRRAHPPARSPPLLATSSLSDGEDASRRRKFAAAINRASAAASLLCALDCTVLPALLLLLPLAGGSAALHKLSHTLSLYFVLPVGGAALAANFAQHREAALGLCGLCGLALIGLAHAPLPAALLPRAVDALLHRAHDSLGLLGCALLLASQWLSHRKLHAMGKECGHAHGGGKGCDHDH</sequence>
<feature type="transmembrane region" description="Helical" evidence="2">
    <location>
        <begin position="128"/>
        <end position="151"/>
    </location>
</feature>
<accession>A0AB34JYC2</accession>
<evidence type="ECO:0008006" key="6">
    <source>
        <dbReference type="Google" id="ProtNLM"/>
    </source>
</evidence>
<evidence type="ECO:0000313" key="5">
    <source>
        <dbReference type="Proteomes" id="UP001515480"/>
    </source>
</evidence>
<keyword evidence="2" id="KW-0812">Transmembrane</keyword>
<name>A0AB34JYC2_PRYPA</name>
<dbReference type="EMBL" id="JBGBPQ010000004">
    <property type="protein sequence ID" value="KAL1526003.1"/>
    <property type="molecule type" value="Genomic_DNA"/>
</dbReference>
<dbReference type="GO" id="GO:0016020">
    <property type="term" value="C:membrane"/>
    <property type="evidence" value="ECO:0007669"/>
    <property type="project" value="InterPro"/>
</dbReference>
<organism evidence="4 5">
    <name type="scientific">Prymnesium parvum</name>
    <name type="common">Toxic golden alga</name>
    <dbReference type="NCBI Taxonomy" id="97485"/>
    <lineage>
        <taxon>Eukaryota</taxon>
        <taxon>Haptista</taxon>
        <taxon>Haptophyta</taxon>
        <taxon>Prymnesiophyceae</taxon>
        <taxon>Prymnesiales</taxon>
        <taxon>Prymnesiaceae</taxon>
        <taxon>Prymnesium</taxon>
    </lineage>
</organism>
<feature type="transmembrane region" description="Helical" evidence="2">
    <location>
        <begin position="163"/>
        <end position="181"/>
    </location>
</feature>
<evidence type="ECO:0000256" key="2">
    <source>
        <dbReference type="SAM" id="Phobius"/>
    </source>
</evidence>
<dbReference type="GO" id="GO:0015097">
    <property type="term" value="F:mercury ion transmembrane transporter activity"/>
    <property type="evidence" value="ECO:0007669"/>
    <property type="project" value="InterPro"/>
</dbReference>
<proteinExistence type="predicted"/>
<dbReference type="AlphaFoldDB" id="A0AB34JYC2"/>
<evidence type="ECO:0000313" key="4">
    <source>
        <dbReference type="EMBL" id="KAL1526003.1"/>
    </source>
</evidence>
<feature type="chain" id="PRO_5044344133" description="MerC domain-containing protein" evidence="3">
    <location>
        <begin position="22"/>
        <end position="207"/>
    </location>
</feature>
<dbReference type="InterPro" id="IPR004891">
    <property type="entry name" value="Mercury-R_MerC"/>
</dbReference>
<comment type="caution">
    <text evidence="4">The sequence shown here is derived from an EMBL/GenBank/DDBJ whole genome shotgun (WGS) entry which is preliminary data.</text>
</comment>
<feature type="transmembrane region" description="Helical" evidence="2">
    <location>
        <begin position="104"/>
        <end position="122"/>
    </location>
</feature>
<protein>
    <recommendedName>
        <fullName evidence="6">MerC domain-containing protein</fullName>
    </recommendedName>
</protein>
<keyword evidence="2" id="KW-0472">Membrane</keyword>
<keyword evidence="2" id="KW-1133">Transmembrane helix</keyword>
<feature type="signal peptide" evidence="3">
    <location>
        <begin position="1"/>
        <end position="21"/>
    </location>
</feature>
<gene>
    <name evidence="4" type="ORF">AB1Y20_020827</name>
</gene>
<dbReference type="Pfam" id="PF03203">
    <property type="entry name" value="MerC"/>
    <property type="match status" value="1"/>
</dbReference>
<evidence type="ECO:0000256" key="1">
    <source>
        <dbReference type="SAM" id="MobiDB-lite"/>
    </source>
</evidence>